<accession>A0A128A297</accession>
<dbReference type="Proteomes" id="UP000196239">
    <property type="component" value="Chromosome 1"/>
</dbReference>
<keyword evidence="1" id="KW-0378">Hydrolase</keyword>
<proteinExistence type="predicted"/>
<dbReference type="AlphaFoldDB" id="A0A128A297"/>
<keyword evidence="1" id="KW-0121">Carboxypeptidase</keyword>
<dbReference type="EMBL" id="LN890280">
    <property type="protein sequence ID" value="CUR51442.1"/>
    <property type="molecule type" value="Genomic_DNA"/>
</dbReference>
<evidence type="ECO:0000313" key="2">
    <source>
        <dbReference type="Proteomes" id="UP000196239"/>
    </source>
</evidence>
<protein>
    <submittedName>
        <fullName evidence="1">Carboxypeptidase regulatory domain-like protein</fullName>
    </submittedName>
</protein>
<name>A0A128A297_9ARCH</name>
<evidence type="ECO:0000313" key="1">
    <source>
        <dbReference type="EMBL" id="CUR51442.1"/>
    </source>
</evidence>
<dbReference type="GO" id="GO:0004180">
    <property type="term" value="F:carboxypeptidase activity"/>
    <property type="evidence" value="ECO:0007669"/>
    <property type="project" value="UniProtKB-KW"/>
</dbReference>
<organism evidence="1 2">
    <name type="scientific">Nitrosotalea devaniterrae</name>
    <dbReference type="NCBI Taxonomy" id="1078905"/>
    <lineage>
        <taxon>Archaea</taxon>
        <taxon>Nitrososphaerota</taxon>
        <taxon>Nitrososphaeria</taxon>
        <taxon>Nitrosotaleales</taxon>
        <taxon>Nitrosotaleaceae</taxon>
        <taxon>Nitrosotalea</taxon>
    </lineage>
</organism>
<dbReference type="KEGG" id="ndv:NDEV_0677"/>
<gene>
    <name evidence="1" type="ORF">NDEV_0677</name>
</gene>
<dbReference type="InterPro" id="IPR008969">
    <property type="entry name" value="CarboxyPept-like_regulatory"/>
</dbReference>
<dbReference type="SUPFAM" id="SSF49464">
    <property type="entry name" value="Carboxypeptidase regulatory domain-like"/>
    <property type="match status" value="1"/>
</dbReference>
<keyword evidence="2" id="KW-1185">Reference proteome</keyword>
<keyword evidence="1" id="KW-0645">Protease</keyword>
<dbReference type="Gene3D" id="2.60.40.1120">
    <property type="entry name" value="Carboxypeptidase-like, regulatory domain"/>
    <property type="match status" value="1"/>
</dbReference>
<reference evidence="2" key="1">
    <citation type="submission" date="2015-10" db="EMBL/GenBank/DDBJ databases">
        <authorList>
            <person name="Lehtovirta-Morley L.E."/>
            <person name="Vieille C."/>
        </authorList>
    </citation>
    <scope>NUCLEOTIDE SEQUENCE [LARGE SCALE GENOMIC DNA]</scope>
</reference>
<sequence length="240" mass="26428">MNKHIIFTVCALLIGITVVMSSIQVSESALVSNMLVSVKAEKDPITEGDFPVIIGTVSDQAYKPIANADVLIMFGTVIVTTTSDDRGNFRYESAMPSTHGIYEVDVTATKDGYAKSLGSSTFTVSPRQTASVVTKTITGLPIQAGNYTVFLGKVVQWNLETTCFVDFSDKYMRFLKTCDLYNMAPEDFKDDQTVIPMVSVIQSNDTYRLYPENIYMSAANMENETLNTFVANTFANYTAP</sequence>